<feature type="compositionally biased region" description="Basic and acidic residues" evidence="1">
    <location>
        <begin position="125"/>
        <end position="140"/>
    </location>
</feature>
<keyword evidence="4" id="KW-1185">Reference proteome</keyword>
<gene>
    <name evidence="3" type="ORF">ACFQV2_23220</name>
</gene>
<keyword evidence="2" id="KW-0472">Membrane</keyword>
<sequence>MTYGQDQYPHTAYQGVATPPSGRAYGEPRRKSGRGGVIALVVALVLAVVGAGVFGALWFVETGEHTTTKESLTRSQQKVAETEDSLAKADEAKRVAETKVGELTKCQEAGRDLLDSLDADDSEAERDKTTDALDRMDSFC</sequence>
<organism evidence="3 4">
    <name type="scientific">Actinokineospora soli</name>
    <dbReference type="NCBI Taxonomy" id="1048753"/>
    <lineage>
        <taxon>Bacteria</taxon>
        <taxon>Bacillati</taxon>
        <taxon>Actinomycetota</taxon>
        <taxon>Actinomycetes</taxon>
        <taxon>Pseudonocardiales</taxon>
        <taxon>Pseudonocardiaceae</taxon>
        <taxon>Actinokineospora</taxon>
    </lineage>
</organism>
<evidence type="ECO:0000256" key="1">
    <source>
        <dbReference type="SAM" id="MobiDB-lite"/>
    </source>
</evidence>
<feature type="transmembrane region" description="Helical" evidence="2">
    <location>
        <begin position="37"/>
        <end position="60"/>
    </location>
</feature>
<keyword evidence="2" id="KW-1133">Transmembrane helix</keyword>
<keyword evidence="2" id="KW-0812">Transmembrane</keyword>
<feature type="compositionally biased region" description="Acidic residues" evidence="1">
    <location>
        <begin position="115"/>
        <end position="124"/>
    </location>
</feature>
<accession>A0ABW2TR24</accession>
<feature type="region of interest" description="Disordered" evidence="1">
    <location>
        <begin position="66"/>
        <end position="90"/>
    </location>
</feature>
<protein>
    <submittedName>
        <fullName evidence="3">Uncharacterized protein</fullName>
    </submittedName>
</protein>
<evidence type="ECO:0000313" key="4">
    <source>
        <dbReference type="Proteomes" id="UP001596512"/>
    </source>
</evidence>
<name>A0ABW2TR24_9PSEU</name>
<feature type="region of interest" description="Disordered" evidence="1">
    <location>
        <begin position="1"/>
        <end position="30"/>
    </location>
</feature>
<evidence type="ECO:0000313" key="3">
    <source>
        <dbReference type="EMBL" id="MFC7615961.1"/>
    </source>
</evidence>
<reference evidence="4" key="1">
    <citation type="journal article" date="2019" name="Int. J. Syst. Evol. Microbiol.">
        <title>The Global Catalogue of Microorganisms (GCM) 10K type strain sequencing project: providing services to taxonomists for standard genome sequencing and annotation.</title>
        <authorList>
            <consortium name="The Broad Institute Genomics Platform"/>
            <consortium name="The Broad Institute Genome Sequencing Center for Infectious Disease"/>
            <person name="Wu L."/>
            <person name="Ma J."/>
        </authorList>
    </citation>
    <scope>NUCLEOTIDE SEQUENCE [LARGE SCALE GENOMIC DNA]</scope>
    <source>
        <strain evidence="4">JCM 17695</strain>
    </source>
</reference>
<feature type="region of interest" description="Disordered" evidence="1">
    <location>
        <begin position="114"/>
        <end position="140"/>
    </location>
</feature>
<dbReference type="EMBL" id="JBHTEY010000004">
    <property type="protein sequence ID" value="MFC7615961.1"/>
    <property type="molecule type" value="Genomic_DNA"/>
</dbReference>
<dbReference type="Proteomes" id="UP001596512">
    <property type="component" value="Unassembled WGS sequence"/>
</dbReference>
<comment type="caution">
    <text evidence="3">The sequence shown here is derived from an EMBL/GenBank/DDBJ whole genome shotgun (WGS) entry which is preliminary data.</text>
</comment>
<evidence type="ECO:0000256" key="2">
    <source>
        <dbReference type="SAM" id="Phobius"/>
    </source>
</evidence>
<proteinExistence type="predicted"/>